<dbReference type="InterPro" id="IPR019826">
    <property type="entry name" value="Carboxylesterase_B_AS"/>
</dbReference>
<dbReference type="InterPro" id="IPR002018">
    <property type="entry name" value="CarbesteraseB"/>
</dbReference>
<proteinExistence type="inferred from homology"/>
<dbReference type="Proteomes" id="UP001186944">
    <property type="component" value="Unassembled WGS sequence"/>
</dbReference>
<dbReference type="EMBL" id="VSWD01000003">
    <property type="protein sequence ID" value="KAK3106468.1"/>
    <property type="molecule type" value="Genomic_DNA"/>
</dbReference>
<keyword evidence="2" id="KW-0719">Serine esterase</keyword>
<evidence type="ECO:0000256" key="4">
    <source>
        <dbReference type="RuleBase" id="RU361235"/>
    </source>
</evidence>
<sequence>MIEKSFLTCLLCVVIINIIRAENVDVKTSLGTVRGITVQDKETGESVYEFRGIRYGKPPTGARRFRKPEAVDPWEGEYDASHYGFACPQIVNDFLDDGSRNQSEDCLFLNVQVPRSLSSNEKRSVMVWIHGGGFTSGSAFIYDGTRLAIDGNVVVVSINYRLGVLGFLALYHPASRGNYGLWDQKLALQWVHDHIESFGGNPASVTIFGESAGGMSVSLQSLIPSNQGLFHRVIAQSGVVGRFLMVRKEAAIKSIDQLKSNTECKQNDLFGFVDCLRYVESGTLLNATNIWTSFPDDKISLEHPYSVVVDGELFPEHPMKRLEDPDSAQSVFFRSLDFMTGTTSQEGSLIPFIILPSVQQKFDFNVSVNIPSEFICKGMLRPWVDTHFEGDNNVYEAGCKFYTSDGSMDDQSNRAADLLATMIFTPSVREMLNYHSTKKTGKTYQYQFSKLSPRPLLPVPAWFRGSGHGDEIMYIFRTTDDERLKLMNVTLTGVDKEVSDHMITMWSSFAKTSIPSAGKSSLPWLEYEPKKSIYLDIDSEFSLRQRLNEAEVDFWSVKMTSPDLVDAYKYSDVHEEL</sequence>
<dbReference type="Gene3D" id="3.40.50.1820">
    <property type="entry name" value="alpha/beta hydrolase"/>
    <property type="match status" value="1"/>
</dbReference>
<dbReference type="InterPro" id="IPR029058">
    <property type="entry name" value="AB_hydrolase_fold"/>
</dbReference>
<evidence type="ECO:0000313" key="6">
    <source>
        <dbReference type="EMBL" id="KAK3106468.1"/>
    </source>
</evidence>
<evidence type="ECO:0000313" key="7">
    <source>
        <dbReference type="Proteomes" id="UP001186944"/>
    </source>
</evidence>
<evidence type="ECO:0000256" key="2">
    <source>
        <dbReference type="ARBA" id="ARBA00022487"/>
    </source>
</evidence>
<organism evidence="6 7">
    <name type="scientific">Pinctada imbricata</name>
    <name type="common">Atlantic pearl-oyster</name>
    <name type="synonym">Pinctada martensii</name>
    <dbReference type="NCBI Taxonomy" id="66713"/>
    <lineage>
        <taxon>Eukaryota</taxon>
        <taxon>Metazoa</taxon>
        <taxon>Spiralia</taxon>
        <taxon>Lophotrochozoa</taxon>
        <taxon>Mollusca</taxon>
        <taxon>Bivalvia</taxon>
        <taxon>Autobranchia</taxon>
        <taxon>Pteriomorphia</taxon>
        <taxon>Pterioida</taxon>
        <taxon>Pterioidea</taxon>
        <taxon>Pteriidae</taxon>
        <taxon>Pinctada</taxon>
    </lineage>
</organism>
<dbReference type="Pfam" id="PF00135">
    <property type="entry name" value="COesterase"/>
    <property type="match status" value="1"/>
</dbReference>
<name>A0AA88YJ03_PINIB</name>
<feature type="signal peptide" evidence="4">
    <location>
        <begin position="1"/>
        <end position="21"/>
    </location>
</feature>
<dbReference type="PROSITE" id="PS00122">
    <property type="entry name" value="CARBOXYLESTERASE_B_1"/>
    <property type="match status" value="1"/>
</dbReference>
<dbReference type="SUPFAM" id="SSF53474">
    <property type="entry name" value="alpha/beta-Hydrolases"/>
    <property type="match status" value="1"/>
</dbReference>
<dbReference type="EC" id="3.1.1.-" evidence="4"/>
<keyword evidence="3 4" id="KW-0378">Hydrolase</keyword>
<evidence type="ECO:0000259" key="5">
    <source>
        <dbReference type="Pfam" id="PF00135"/>
    </source>
</evidence>
<dbReference type="AlphaFoldDB" id="A0AA88YJ03"/>
<evidence type="ECO:0000256" key="1">
    <source>
        <dbReference type="ARBA" id="ARBA00005964"/>
    </source>
</evidence>
<dbReference type="InterPro" id="IPR050654">
    <property type="entry name" value="AChE-related_enzymes"/>
</dbReference>
<gene>
    <name evidence="6" type="ORF">FSP39_020603</name>
</gene>
<dbReference type="GO" id="GO:0052689">
    <property type="term" value="F:carboxylic ester hydrolase activity"/>
    <property type="evidence" value="ECO:0007669"/>
    <property type="project" value="UniProtKB-KW"/>
</dbReference>
<feature type="chain" id="PRO_5041517518" description="Carboxylic ester hydrolase" evidence="4">
    <location>
        <begin position="22"/>
        <end position="577"/>
    </location>
</feature>
<protein>
    <recommendedName>
        <fullName evidence="4">Carboxylic ester hydrolase</fullName>
        <ecNumber evidence="4">3.1.1.-</ecNumber>
    </recommendedName>
</protein>
<keyword evidence="7" id="KW-1185">Reference proteome</keyword>
<comment type="caution">
    <text evidence="6">The sequence shown here is derived from an EMBL/GenBank/DDBJ whole genome shotgun (WGS) entry which is preliminary data.</text>
</comment>
<comment type="similarity">
    <text evidence="1 4">Belongs to the type-B carboxylesterase/lipase family.</text>
</comment>
<feature type="domain" description="Carboxylesterase type B" evidence="5">
    <location>
        <begin position="25"/>
        <end position="555"/>
    </location>
</feature>
<keyword evidence="4" id="KW-0732">Signal</keyword>
<accession>A0AA88YJ03</accession>
<evidence type="ECO:0000256" key="3">
    <source>
        <dbReference type="ARBA" id="ARBA00022801"/>
    </source>
</evidence>
<dbReference type="PANTHER" id="PTHR43918:SF4">
    <property type="entry name" value="CARBOXYLIC ESTER HYDROLASE"/>
    <property type="match status" value="1"/>
</dbReference>
<reference evidence="6" key="1">
    <citation type="submission" date="2019-08" db="EMBL/GenBank/DDBJ databases">
        <title>The improved chromosome-level genome for the pearl oyster Pinctada fucata martensii using PacBio sequencing and Hi-C.</title>
        <authorList>
            <person name="Zheng Z."/>
        </authorList>
    </citation>
    <scope>NUCLEOTIDE SEQUENCE</scope>
    <source>
        <strain evidence="6">ZZ-2019</strain>
        <tissue evidence="6">Adductor muscle</tissue>
    </source>
</reference>
<dbReference type="PANTHER" id="PTHR43918">
    <property type="entry name" value="ACETYLCHOLINESTERASE"/>
    <property type="match status" value="1"/>
</dbReference>